<dbReference type="EMBL" id="CM016558">
    <property type="protein sequence ID" value="TKW06874.1"/>
    <property type="molecule type" value="Genomic_DNA"/>
</dbReference>
<feature type="compositionally biased region" description="Pro residues" evidence="1">
    <location>
        <begin position="118"/>
        <end position="130"/>
    </location>
</feature>
<feature type="compositionally biased region" description="Low complexity" evidence="1">
    <location>
        <begin position="101"/>
        <end position="117"/>
    </location>
</feature>
<reference evidence="2" key="1">
    <citation type="submission" date="2019-03" db="EMBL/GenBank/DDBJ databases">
        <title>WGS assembly of Setaria viridis.</title>
        <authorList>
            <person name="Huang P."/>
            <person name="Jenkins J."/>
            <person name="Grimwood J."/>
            <person name="Barry K."/>
            <person name="Healey A."/>
            <person name="Mamidi S."/>
            <person name="Sreedasyam A."/>
            <person name="Shu S."/>
            <person name="Feldman M."/>
            <person name="Wu J."/>
            <person name="Yu Y."/>
            <person name="Chen C."/>
            <person name="Johnson J."/>
            <person name="Rokhsar D."/>
            <person name="Baxter I."/>
            <person name="Schmutz J."/>
            <person name="Brutnell T."/>
            <person name="Kellogg E."/>
        </authorList>
    </citation>
    <scope>NUCLEOTIDE SEQUENCE [LARGE SCALE GENOMIC DNA]</scope>
</reference>
<sequence>MISSPHTPATTVPLSVPARRHGGTPACLSLLLPPFAHAGPVWNRVGGAVRQRVARIAPNRPRRPRGSAPPCPIPHRSLPSVKTRVPPRGTRIIDSFTTDTPSTSRSSSSPEPLLLPFLLPPPPPPPPLPQDPVASTPVLASPSRSGASCSSAGEE</sequence>
<organism evidence="2 3">
    <name type="scientific">Setaria viridis</name>
    <name type="common">Green bristlegrass</name>
    <name type="synonym">Setaria italica subsp. viridis</name>
    <dbReference type="NCBI Taxonomy" id="4556"/>
    <lineage>
        <taxon>Eukaryota</taxon>
        <taxon>Viridiplantae</taxon>
        <taxon>Streptophyta</taxon>
        <taxon>Embryophyta</taxon>
        <taxon>Tracheophyta</taxon>
        <taxon>Spermatophyta</taxon>
        <taxon>Magnoliopsida</taxon>
        <taxon>Liliopsida</taxon>
        <taxon>Poales</taxon>
        <taxon>Poaceae</taxon>
        <taxon>PACMAD clade</taxon>
        <taxon>Panicoideae</taxon>
        <taxon>Panicodae</taxon>
        <taxon>Paniceae</taxon>
        <taxon>Cenchrinae</taxon>
        <taxon>Setaria</taxon>
    </lineage>
</organism>
<name>A0A4U6TYW6_SETVI</name>
<dbReference type="Gramene" id="TKW06874">
    <property type="protein sequence ID" value="TKW06874"/>
    <property type="gene ID" value="SEVIR_7G269200v2"/>
</dbReference>
<proteinExistence type="predicted"/>
<gene>
    <name evidence="2" type="ORF">SEVIR_7G269200v2</name>
</gene>
<feature type="region of interest" description="Disordered" evidence="1">
    <location>
        <begin position="54"/>
        <end position="155"/>
    </location>
</feature>
<dbReference type="AlphaFoldDB" id="A0A4U6TYW6"/>
<evidence type="ECO:0000256" key="1">
    <source>
        <dbReference type="SAM" id="MobiDB-lite"/>
    </source>
</evidence>
<evidence type="ECO:0000313" key="3">
    <source>
        <dbReference type="Proteomes" id="UP000298652"/>
    </source>
</evidence>
<accession>A0A4U6TYW6</accession>
<evidence type="ECO:0000313" key="2">
    <source>
        <dbReference type="EMBL" id="TKW06874.1"/>
    </source>
</evidence>
<keyword evidence="3" id="KW-1185">Reference proteome</keyword>
<feature type="compositionally biased region" description="Low complexity" evidence="1">
    <location>
        <begin position="140"/>
        <end position="155"/>
    </location>
</feature>
<dbReference type="Proteomes" id="UP000298652">
    <property type="component" value="Chromosome 7"/>
</dbReference>
<protein>
    <submittedName>
        <fullName evidence="2">Uncharacterized protein</fullName>
    </submittedName>
</protein>